<protein>
    <submittedName>
        <fullName evidence="2">Uncharacterized protein</fullName>
    </submittedName>
</protein>
<evidence type="ECO:0000256" key="1">
    <source>
        <dbReference type="SAM" id="MobiDB-lite"/>
    </source>
</evidence>
<evidence type="ECO:0000313" key="3">
    <source>
        <dbReference type="Proteomes" id="UP000324800"/>
    </source>
</evidence>
<evidence type="ECO:0000313" key="2">
    <source>
        <dbReference type="EMBL" id="KAA6358365.1"/>
    </source>
</evidence>
<reference evidence="2 3" key="1">
    <citation type="submission" date="2019-03" db="EMBL/GenBank/DDBJ databases">
        <title>Single cell metagenomics reveals metabolic interactions within the superorganism composed of flagellate Streblomastix strix and complex community of Bacteroidetes bacteria on its surface.</title>
        <authorList>
            <person name="Treitli S.C."/>
            <person name="Kolisko M."/>
            <person name="Husnik F."/>
            <person name="Keeling P."/>
            <person name="Hampl V."/>
        </authorList>
    </citation>
    <scope>NUCLEOTIDE SEQUENCE [LARGE SCALE GENOMIC DNA]</scope>
    <source>
        <strain evidence="2">ST1C</strain>
    </source>
</reference>
<organism evidence="2 3">
    <name type="scientific">Streblomastix strix</name>
    <dbReference type="NCBI Taxonomy" id="222440"/>
    <lineage>
        <taxon>Eukaryota</taxon>
        <taxon>Metamonada</taxon>
        <taxon>Preaxostyla</taxon>
        <taxon>Oxymonadida</taxon>
        <taxon>Streblomastigidae</taxon>
        <taxon>Streblomastix</taxon>
    </lineage>
</organism>
<sequence>FTLSAKQQRESQFHPDLTIAPPTSPMISKFKTQGSGASSKVNLMIVSQKQCIQGVIQAFYEVGYTLVAINIYRLFQSSYIPGTASSIYELSPIPGVTLPYKVT</sequence>
<dbReference type="AlphaFoldDB" id="A0A5J4TLG0"/>
<feature type="region of interest" description="Disordered" evidence="1">
    <location>
        <begin position="1"/>
        <end position="24"/>
    </location>
</feature>
<proteinExistence type="predicted"/>
<gene>
    <name evidence="2" type="ORF">EZS28_046108</name>
</gene>
<dbReference type="Proteomes" id="UP000324800">
    <property type="component" value="Unassembled WGS sequence"/>
</dbReference>
<accession>A0A5J4TLG0</accession>
<name>A0A5J4TLG0_9EUKA</name>
<comment type="caution">
    <text evidence="2">The sequence shown here is derived from an EMBL/GenBank/DDBJ whole genome shotgun (WGS) entry which is preliminary data.</text>
</comment>
<feature type="non-terminal residue" evidence="2">
    <location>
        <position position="1"/>
    </location>
</feature>
<dbReference type="EMBL" id="SNRW01029969">
    <property type="protein sequence ID" value="KAA6358365.1"/>
    <property type="molecule type" value="Genomic_DNA"/>
</dbReference>